<name>A0A0N4Y6R4_NIPBR</name>
<accession>A0A0N4Y6R4</accession>
<dbReference type="AlphaFoldDB" id="A0A0N4Y6R4"/>
<keyword evidence="2" id="KW-1185">Reference proteome</keyword>
<dbReference type="Proteomes" id="UP000271162">
    <property type="component" value="Unassembled WGS sequence"/>
</dbReference>
<sequence>MDSDNWHAARFLSPPSSACQLSESIKLSFPLALFAEKCKLLITRQLVDVGAGQPKYIRWAEPHMNNLFAPLGLHRTISDIPKEE</sequence>
<reference evidence="3" key="1">
    <citation type="submission" date="2017-02" db="UniProtKB">
        <authorList>
            <consortium name="WormBaseParasite"/>
        </authorList>
    </citation>
    <scope>IDENTIFICATION</scope>
</reference>
<reference evidence="1 2" key="2">
    <citation type="submission" date="2018-11" db="EMBL/GenBank/DDBJ databases">
        <authorList>
            <consortium name="Pathogen Informatics"/>
        </authorList>
    </citation>
    <scope>NUCLEOTIDE SEQUENCE [LARGE SCALE GENOMIC DNA]</scope>
</reference>
<protein>
    <submittedName>
        <fullName evidence="3">Protein kinase domain-containing protein</fullName>
    </submittedName>
</protein>
<gene>
    <name evidence="1" type="ORF">NBR_LOCUS11796</name>
</gene>
<evidence type="ECO:0000313" key="2">
    <source>
        <dbReference type="Proteomes" id="UP000271162"/>
    </source>
</evidence>
<dbReference type="EMBL" id="UYSL01020603">
    <property type="protein sequence ID" value="VDL75385.1"/>
    <property type="molecule type" value="Genomic_DNA"/>
</dbReference>
<proteinExistence type="predicted"/>
<evidence type="ECO:0000313" key="1">
    <source>
        <dbReference type="EMBL" id="VDL75385.1"/>
    </source>
</evidence>
<dbReference type="WBParaSite" id="NBR_0001179501-mRNA-1">
    <property type="protein sequence ID" value="NBR_0001179501-mRNA-1"/>
    <property type="gene ID" value="NBR_0001179501"/>
</dbReference>
<evidence type="ECO:0000313" key="3">
    <source>
        <dbReference type="WBParaSite" id="NBR_0001179501-mRNA-1"/>
    </source>
</evidence>
<organism evidence="3">
    <name type="scientific">Nippostrongylus brasiliensis</name>
    <name type="common">Rat hookworm</name>
    <dbReference type="NCBI Taxonomy" id="27835"/>
    <lineage>
        <taxon>Eukaryota</taxon>
        <taxon>Metazoa</taxon>
        <taxon>Ecdysozoa</taxon>
        <taxon>Nematoda</taxon>
        <taxon>Chromadorea</taxon>
        <taxon>Rhabditida</taxon>
        <taxon>Rhabditina</taxon>
        <taxon>Rhabditomorpha</taxon>
        <taxon>Strongyloidea</taxon>
        <taxon>Heligmosomidae</taxon>
        <taxon>Nippostrongylus</taxon>
    </lineage>
</organism>